<keyword evidence="2" id="KW-1185">Reference proteome</keyword>
<dbReference type="Proteomes" id="UP000017396">
    <property type="component" value="Chromosome"/>
</dbReference>
<protein>
    <submittedName>
        <fullName evidence="1">Uncharacterized protein</fullName>
    </submittedName>
</protein>
<evidence type="ECO:0000313" key="2">
    <source>
        <dbReference type="Proteomes" id="UP000017396"/>
    </source>
</evidence>
<gene>
    <name evidence="1" type="ORF">GKIL_0304</name>
</gene>
<dbReference type="eggNOG" id="ENOG5033CPG">
    <property type="taxonomic scope" value="Bacteria"/>
</dbReference>
<reference evidence="1 2" key="1">
    <citation type="journal article" date="2013" name="PLoS ONE">
        <title>Cultivation and Complete Genome Sequencing of Gloeobacter kilaueensis sp. nov., from a Lava Cave in Kilauea Caldera, Hawai'i.</title>
        <authorList>
            <person name="Saw J.H."/>
            <person name="Schatz M."/>
            <person name="Brown M.V."/>
            <person name="Kunkel D.D."/>
            <person name="Foster J.S."/>
            <person name="Shick H."/>
            <person name="Christensen S."/>
            <person name="Hou S."/>
            <person name="Wan X."/>
            <person name="Donachie S.P."/>
        </authorList>
    </citation>
    <scope>NUCLEOTIDE SEQUENCE [LARGE SCALE GENOMIC DNA]</scope>
    <source>
        <strain evidence="2">JS</strain>
    </source>
</reference>
<dbReference type="EMBL" id="CP003587">
    <property type="protein sequence ID" value="AGY56551.1"/>
    <property type="molecule type" value="Genomic_DNA"/>
</dbReference>
<accession>U5QCF7</accession>
<dbReference type="KEGG" id="glj:GKIL_0304"/>
<proteinExistence type="predicted"/>
<dbReference type="HOGENOM" id="CLU_2105495_0_0_3"/>
<organism evidence="1 2">
    <name type="scientific">Gloeobacter kilaueensis (strain ATCC BAA-2537 / CCAP 1431/1 / ULC 316 / JS1)</name>
    <dbReference type="NCBI Taxonomy" id="1183438"/>
    <lineage>
        <taxon>Bacteria</taxon>
        <taxon>Bacillati</taxon>
        <taxon>Cyanobacteriota</taxon>
        <taxon>Cyanophyceae</taxon>
        <taxon>Gloeobacterales</taxon>
        <taxon>Gloeobacteraceae</taxon>
        <taxon>Gloeobacter</taxon>
    </lineage>
</organism>
<dbReference type="OrthoDB" id="583598at2"/>
<evidence type="ECO:0000313" key="1">
    <source>
        <dbReference type="EMBL" id="AGY56551.1"/>
    </source>
</evidence>
<dbReference type="AlphaFoldDB" id="U5QCF7"/>
<sequence length="115" mass="13079">MPLGEAENGTGQRFVTRDGQAELRVWGFTSAMLDTTLKIEYREAGRSDTASHRVVTAKELKDNAFVVSGFEGHWCFHRKMIYKDGVFKNLFLQYPREQAAFFDPVAARLLAAFKD</sequence>
<name>U5QCF7_GLOK1</name>